<name>A0A6B2GYB8_9BACT</name>
<reference evidence="1 2" key="1">
    <citation type="submission" date="2020-01" db="EMBL/GenBank/DDBJ databases">
        <authorList>
            <person name="Kim M.K."/>
        </authorList>
    </citation>
    <scope>NUCLEOTIDE SEQUENCE [LARGE SCALE GENOMIC DNA]</scope>
    <source>
        <strain evidence="1 2">BT213</strain>
    </source>
</reference>
<dbReference type="Proteomes" id="UP000478546">
    <property type="component" value="Unassembled WGS sequence"/>
</dbReference>
<organism evidence="1 2">
    <name type="scientific">Pontibacter fetidus</name>
    <dbReference type="NCBI Taxonomy" id="2700082"/>
    <lineage>
        <taxon>Bacteria</taxon>
        <taxon>Pseudomonadati</taxon>
        <taxon>Bacteroidota</taxon>
        <taxon>Cytophagia</taxon>
        <taxon>Cytophagales</taxon>
        <taxon>Hymenobacteraceae</taxon>
        <taxon>Pontibacter</taxon>
    </lineage>
</organism>
<evidence type="ECO:0000313" key="2">
    <source>
        <dbReference type="Proteomes" id="UP000478546"/>
    </source>
</evidence>
<dbReference type="EMBL" id="JAAEAA010000003">
    <property type="protein sequence ID" value="NDK54991.1"/>
    <property type="molecule type" value="Genomic_DNA"/>
</dbReference>
<gene>
    <name evidence="1" type="ORF">GWO68_03580</name>
</gene>
<sequence length="53" mass="5835">MKIIVLLLALFVAFGFAVKQAAENVKEIAIQQEIEQLDAYPNLLPVVEVVAHS</sequence>
<proteinExistence type="predicted"/>
<evidence type="ECO:0000313" key="1">
    <source>
        <dbReference type="EMBL" id="NDK54991.1"/>
    </source>
</evidence>
<protein>
    <submittedName>
        <fullName evidence="1">Uncharacterized protein</fullName>
    </submittedName>
</protein>
<dbReference type="AlphaFoldDB" id="A0A6B2GYB8"/>
<accession>A0A6B2GYB8</accession>
<dbReference type="RefSeq" id="WP_162345035.1">
    <property type="nucleotide sequence ID" value="NZ_JAAEAA010000003.1"/>
</dbReference>
<keyword evidence="2" id="KW-1185">Reference proteome</keyword>
<comment type="caution">
    <text evidence="1">The sequence shown here is derived from an EMBL/GenBank/DDBJ whole genome shotgun (WGS) entry which is preliminary data.</text>
</comment>